<dbReference type="HOGENOM" id="CLU_121783_0_0_11"/>
<protein>
    <submittedName>
        <fullName evidence="3">Mobilization protein</fullName>
    </submittedName>
</protein>
<accession>K7RWF8</accession>
<sequence>MSRLSKRLPGGQRQANVTGGRAGRHVVKVSAEQEARLLALAGQRQVTVPRLLMESALAPDSGVTREDLRELLTEMDRGFRLLGTIANNVNQIARATNATGQIQDDLGGTLEAVRRVGDRLDSLMDDVAERMRS</sequence>
<dbReference type="PATRIC" id="fig|1171373.8.peg.1452"/>
<evidence type="ECO:0000259" key="2">
    <source>
        <dbReference type="Pfam" id="PF05713"/>
    </source>
</evidence>
<dbReference type="AlphaFoldDB" id="K7RWF8"/>
<gene>
    <name evidence="3" type="ordered locus">PACID_14640</name>
</gene>
<dbReference type="eggNOG" id="ENOG502ZJ4C">
    <property type="taxonomic scope" value="Bacteria"/>
</dbReference>
<reference evidence="3 4" key="1">
    <citation type="journal article" date="2012" name="BMC Genomics">
        <title>The genome sequence of Propionibacterium acidipropionici provides insights into its biotechnological and industrial potential.</title>
        <authorList>
            <person name="Parizzi L.P."/>
            <person name="Grassi M.C."/>
            <person name="Llerena L.A."/>
            <person name="Carazzolle M.F."/>
            <person name="Queiroz V.L."/>
            <person name="Lunardi I."/>
            <person name="Zeidler A.F."/>
            <person name="Teixeira P.J."/>
            <person name="Mieczkowski P."/>
            <person name="Rincones J."/>
            <person name="Pereira G.A."/>
        </authorList>
    </citation>
    <scope>NUCLEOTIDE SEQUENCE [LARGE SCALE GENOMIC DNA]</scope>
    <source>
        <strain evidence="4">ATCC 4875 / DSM 20272 / JCM 6432 / NBRC 12425 / NCIMB 8070</strain>
    </source>
</reference>
<dbReference type="Pfam" id="PF05713">
    <property type="entry name" value="MobC"/>
    <property type="match status" value="1"/>
</dbReference>
<feature type="region of interest" description="Disordered" evidence="1">
    <location>
        <begin position="1"/>
        <end position="23"/>
    </location>
</feature>
<dbReference type="InterPro" id="IPR008687">
    <property type="entry name" value="MobC"/>
</dbReference>
<dbReference type="EMBL" id="CP003493">
    <property type="protein sequence ID" value="AFV89278.1"/>
    <property type="molecule type" value="Genomic_DNA"/>
</dbReference>
<proteinExistence type="predicted"/>
<name>K7RWF8_ACIA4</name>
<feature type="domain" description="Bacterial mobilisation" evidence="2">
    <location>
        <begin position="84"/>
        <end position="123"/>
    </location>
</feature>
<evidence type="ECO:0000313" key="3">
    <source>
        <dbReference type="EMBL" id="AFV89278.1"/>
    </source>
</evidence>
<dbReference type="STRING" id="1171373.PACID_14640"/>
<dbReference type="KEGG" id="pbo:PACID_14640"/>
<evidence type="ECO:0000313" key="4">
    <source>
        <dbReference type="Proteomes" id="UP000000214"/>
    </source>
</evidence>
<evidence type="ECO:0000256" key="1">
    <source>
        <dbReference type="SAM" id="MobiDB-lite"/>
    </source>
</evidence>
<dbReference type="RefSeq" id="WP_015070185.1">
    <property type="nucleotide sequence ID" value="NC_019395.1"/>
</dbReference>
<dbReference type="Proteomes" id="UP000000214">
    <property type="component" value="Chromosome"/>
</dbReference>
<organism evidence="3 4">
    <name type="scientific">Acidipropionibacterium acidipropionici (strain ATCC 4875 / DSM 20272 / JCM 6432 / NBRC 12425 / NCIMB 8070 / 4)</name>
    <name type="common">Propionibacterium acidipropionici</name>
    <dbReference type="NCBI Taxonomy" id="1171373"/>
    <lineage>
        <taxon>Bacteria</taxon>
        <taxon>Bacillati</taxon>
        <taxon>Actinomycetota</taxon>
        <taxon>Actinomycetes</taxon>
        <taxon>Propionibacteriales</taxon>
        <taxon>Propionibacteriaceae</taxon>
        <taxon>Acidipropionibacterium</taxon>
    </lineage>
</organism>